<accession>A0A516KDU3</accession>
<proteinExistence type="predicted"/>
<dbReference type="AlphaFoldDB" id="A0A516KDU3"/>
<dbReference type="Pfam" id="PF13581">
    <property type="entry name" value="HATPase_c_2"/>
    <property type="match status" value="1"/>
</dbReference>
<dbReference type="InterPro" id="IPR003594">
    <property type="entry name" value="HATPase_dom"/>
</dbReference>
<feature type="domain" description="Histidine kinase/HSP90-like ATPase" evidence="6">
    <location>
        <begin position="176"/>
        <end position="289"/>
    </location>
</feature>
<reference evidence="7 8" key="1">
    <citation type="submission" date="2019-07" db="EMBL/GenBank/DDBJ databases">
        <authorList>
            <person name="Li J."/>
        </authorList>
    </citation>
    <scope>NUCLEOTIDE SEQUENCE [LARGE SCALE GENOMIC DNA]</scope>
    <source>
        <strain evidence="7 8">TKL69</strain>
    </source>
</reference>
<sequence length="309" mass="35492">MKSLFKKGWKKNRAKAEFTLIRSYEDLKKKALFSWVVSRCVEALDWKEFKQDELILMSFVIDPFANPIKGEKFKELLDVAQKAVTWIDSNSIIEDEMKFIQLSYLPKRLLIKVLTQAQLDVKRQRKKESETEPVWEVYRDVIYASTNGHFLLIKNDELTRYKQGDLLCEVKIEKREDVPKARQLAKGVFTDLEILSSRLASYNLVISEAVTNVIKHAKSGKMEIYKDQDVLRVVIEDSGPGFPLKSLPKMTLMAGFSTKESLGQGFTLMMKITDQIMLETSASGSTLILLLDGKKNKMEQHSLLVESKK</sequence>
<dbReference type="PANTHER" id="PTHR35526:SF3">
    <property type="entry name" value="ANTI-SIGMA-F FACTOR RSBW"/>
    <property type="match status" value="1"/>
</dbReference>
<keyword evidence="1" id="KW-0723">Serine/threonine-protein kinase</keyword>
<evidence type="ECO:0000256" key="1">
    <source>
        <dbReference type="ARBA" id="ARBA00022527"/>
    </source>
</evidence>
<name>A0A516KDU3_9BACI</name>
<dbReference type="EMBL" id="CP041666">
    <property type="protein sequence ID" value="QDP39550.1"/>
    <property type="molecule type" value="Genomic_DNA"/>
</dbReference>
<dbReference type="RefSeq" id="WP_143892300.1">
    <property type="nucleotide sequence ID" value="NZ_CP041666.1"/>
</dbReference>
<evidence type="ECO:0000256" key="2">
    <source>
        <dbReference type="ARBA" id="ARBA00022679"/>
    </source>
</evidence>
<dbReference type="GO" id="GO:0005524">
    <property type="term" value="F:ATP binding"/>
    <property type="evidence" value="ECO:0007669"/>
    <property type="project" value="UniProtKB-KW"/>
</dbReference>
<evidence type="ECO:0000256" key="3">
    <source>
        <dbReference type="ARBA" id="ARBA00022741"/>
    </source>
</evidence>
<dbReference type="PANTHER" id="PTHR35526">
    <property type="entry name" value="ANTI-SIGMA-F FACTOR RSBW-RELATED"/>
    <property type="match status" value="1"/>
</dbReference>
<gene>
    <name evidence="7" type="ORF">FN924_04770</name>
</gene>
<dbReference type="OrthoDB" id="2595312at2"/>
<organism evidence="7 8">
    <name type="scientific">Radiobacillus deserti</name>
    <dbReference type="NCBI Taxonomy" id="2594883"/>
    <lineage>
        <taxon>Bacteria</taxon>
        <taxon>Bacillati</taxon>
        <taxon>Bacillota</taxon>
        <taxon>Bacilli</taxon>
        <taxon>Bacillales</taxon>
        <taxon>Bacillaceae</taxon>
        <taxon>Radiobacillus</taxon>
    </lineage>
</organism>
<evidence type="ECO:0000313" key="7">
    <source>
        <dbReference type="EMBL" id="QDP39550.1"/>
    </source>
</evidence>
<dbReference type="InterPro" id="IPR036890">
    <property type="entry name" value="HATPase_C_sf"/>
</dbReference>
<dbReference type="GO" id="GO:0004674">
    <property type="term" value="F:protein serine/threonine kinase activity"/>
    <property type="evidence" value="ECO:0007669"/>
    <property type="project" value="UniProtKB-KW"/>
</dbReference>
<evidence type="ECO:0000313" key="8">
    <source>
        <dbReference type="Proteomes" id="UP000315215"/>
    </source>
</evidence>
<keyword evidence="2" id="KW-0808">Transferase</keyword>
<dbReference type="Proteomes" id="UP000315215">
    <property type="component" value="Chromosome"/>
</dbReference>
<evidence type="ECO:0000259" key="6">
    <source>
        <dbReference type="Pfam" id="PF13581"/>
    </source>
</evidence>
<keyword evidence="3" id="KW-0547">Nucleotide-binding</keyword>
<keyword evidence="5 7" id="KW-0067">ATP-binding</keyword>
<evidence type="ECO:0000256" key="5">
    <source>
        <dbReference type="ARBA" id="ARBA00022840"/>
    </source>
</evidence>
<evidence type="ECO:0000256" key="4">
    <source>
        <dbReference type="ARBA" id="ARBA00022777"/>
    </source>
</evidence>
<dbReference type="SUPFAM" id="SSF55874">
    <property type="entry name" value="ATPase domain of HSP90 chaperone/DNA topoisomerase II/histidine kinase"/>
    <property type="match status" value="1"/>
</dbReference>
<protein>
    <submittedName>
        <fullName evidence="7">ATP-binding protein</fullName>
    </submittedName>
</protein>
<dbReference type="InterPro" id="IPR050267">
    <property type="entry name" value="Anti-sigma-factor_SerPK"/>
</dbReference>
<dbReference type="KEGG" id="aqt:FN924_04770"/>
<dbReference type="Gene3D" id="3.30.565.10">
    <property type="entry name" value="Histidine kinase-like ATPase, C-terminal domain"/>
    <property type="match status" value="1"/>
</dbReference>
<keyword evidence="8" id="KW-1185">Reference proteome</keyword>
<keyword evidence="4" id="KW-0418">Kinase</keyword>